<gene>
    <name evidence="2" type="ORF">HLPCO_001690</name>
</gene>
<sequence>MELWIVLFGLLIIMVTIGLVILIISVSKRKNNVNIYDEVENSKDDDPAV</sequence>
<comment type="caution">
    <text evidence="2">The sequence shown here is derived from an EMBL/GenBank/DDBJ whole genome shotgun (WGS) entry which is preliminary data.</text>
</comment>
<dbReference type="AlphaFoldDB" id="F7PTZ7"/>
<keyword evidence="1" id="KW-1133">Transmembrane helix</keyword>
<dbReference type="Proteomes" id="UP000005707">
    <property type="component" value="Unassembled WGS sequence"/>
</dbReference>
<evidence type="ECO:0000313" key="3">
    <source>
        <dbReference type="Proteomes" id="UP000005707"/>
    </source>
</evidence>
<dbReference type="EMBL" id="AFNU02000005">
    <property type="protein sequence ID" value="ERJ12163.1"/>
    <property type="molecule type" value="Genomic_DNA"/>
</dbReference>
<evidence type="ECO:0000313" key="2">
    <source>
        <dbReference type="EMBL" id="ERJ12163.1"/>
    </source>
</evidence>
<dbReference type="STRING" id="1033810.HLPCO_001690"/>
<reference evidence="2 3" key="2">
    <citation type="journal article" date="2013" name="PLoS ONE">
        <title>INDIGO - INtegrated Data Warehouse of MIcrobial GenOmes with Examples from the Red Sea Extremophiles.</title>
        <authorList>
            <person name="Alam I."/>
            <person name="Antunes A."/>
            <person name="Kamau A.A."/>
            <person name="Ba Alawi W."/>
            <person name="Kalkatawi M."/>
            <person name="Stingl U."/>
            <person name="Bajic V.B."/>
        </authorList>
    </citation>
    <scope>NUCLEOTIDE SEQUENCE [LARGE SCALE GENOMIC DNA]</scope>
    <source>
        <strain evidence="2 3">SSD-17B</strain>
    </source>
</reference>
<keyword evidence="1" id="KW-0812">Transmembrane</keyword>
<evidence type="ECO:0000256" key="1">
    <source>
        <dbReference type="SAM" id="Phobius"/>
    </source>
</evidence>
<keyword evidence="1" id="KW-0472">Membrane</keyword>
<dbReference type="RefSeq" id="WP_008825164.1">
    <property type="nucleotide sequence ID" value="NZ_AFNU02000005.1"/>
</dbReference>
<name>F7PTZ7_9MOLU</name>
<accession>F7PTZ7</accession>
<dbReference type="InParanoid" id="F7PTZ7"/>
<organism evidence="2 3">
    <name type="scientific">Haloplasma contractile SSD-17B</name>
    <dbReference type="NCBI Taxonomy" id="1033810"/>
    <lineage>
        <taxon>Bacteria</taxon>
        <taxon>Bacillati</taxon>
        <taxon>Mycoplasmatota</taxon>
        <taxon>Mollicutes</taxon>
        <taxon>Haloplasmatales</taxon>
        <taxon>Haloplasmataceae</taxon>
        <taxon>Haloplasma</taxon>
    </lineage>
</organism>
<proteinExistence type="predicted"/>
<keyword evidence="3" id="KW-1185">Reference proteome</keyword>
<protein>
    <submittedName>
        <fullName evidence="2">Uncharacterized protein</fullName>
    </submittedName>
</protein>
<reference evidence="2 3" key="1">
    <citation type="journal article" date="2011" name="J. Bacteriol.">
        <title>Genome sequence of Haloplasma contractile, an unusual contractile bacterium from a deep-sea anoxic brine lake.</title>
        <authorList>
            <person name="Antunes A."/>
            <person name="Alam I."/>
            <person name="El Dorry H."/>
            <person name="Siam R."/>
            <person name="Robertson A."/>
            <person name="Bajic V.B."/>
            <person name="Stingl U."/>
        </authorList>
    </citation>
    <scope>NUCLEOTIDE SEQUENCE [LARGE SCALE GENOMIC DNA]</scope>
    <source>
        <strain evidence="2 3">SSD-17B</strain>
    </source>
</reference>
<feature type="transmembrane region" description="Helical" evidence="1">
    <location>
        <begin position="6"/>
        <end position="26"/>
    </location>
</feature>